<evidence type="ECO:0000313" key="2">
    <source>
        <dbReference type="Proteomes" id="UP000507470"/>
    </source>
</evidence>
<gene>
    <name evidence="1" type="ORF">MCOR_15974</name>
</gene>
<keyword evidence="2" id="KW-1185">Reference proteome</keyword>
<sequence>MWSEEEAYKDKRYTVKMKSNTAVTIPEEPIAADGCTSKDNTVSSEQSEKFNQLLGDIENHDRGHIECIRTGHTDEIYIHYNAHCAETNLNLSALEDLEMSTDETRESLDEWIVAHQNRLRYAYEKNGEQTKDGAEYRKTVHDQKRFNPEIVVGDKVYIRNRGVHGRNKIQDI</sequence>
<reference evidence="1 2" key="1">
    <citation type="submission" date="2020-06" db="EMBL/GenBank/DDBJ databases">
        <authorList>
            <person name="Li R."/>
            <person name="Bekaert M."/>
        </authorList>
    </citation>
    <scope>NUCLEOTIDE SEQUENCE [LARGE SCALE GENOMIC DNA]</scope>
    <source>
        <strain evidence="2">wild</strain>
    </source>
</reference>
<accession>A0A6J8BCW6</accession>
<protein>
    <submittedName>
        <fullName evidence="1">Uncharacterized protein</fullName>
    </submittedName>
</protein>
<organism evidence="1 2">
    <name type="scientific">Mytilus coruscus</name>
    <name type="common">Sea mussel</name>
    <dbReference type="NCBI Taxonomy" id="42192"/>
    <lineage>
        <taxon>Eukaryota</taxon>
        <taxon>Metazoa</taxon>
        <taxon>Spiralia</taxon>
        <taxon>Lophotrochozoa</taxon>
        <taxon>Mollusca</taxon>
        <taxon>Bivalvia</taxon>
        <taxon>Autobranchia</taxon>
        <taxon>Pteriomorphia</taxon>
        <taxon>Mytilida</taxon>
        <taxon>Mytiloidea</taxon>
        <taxon>Mytilidae</taxon>
        <taxon>Mytilinae</taxon>
        <taxon>Mytilus</taxon>
    </lineage>
</organism>
<dbReference type="AlphaFoldDB" id="A0A6J8BCW6"/>
<evidence type="ECO:0000313" key="1">
    <source>
        <dbReference type="EMBL" id="CAC5379977.1"/>
    </source>
</evidence>
<proteinExistence type="predicted"/>
<name>A0A6J8BCW6_MYTCO</name>
<dbReference type="Proteomes" id="UP000507470">
    <property type="component" value="Unassembled WGS sequence"/>
</dbReference>
<dbReference type="OrthoDB" id="8952144at2759"/>
<dbReference type="EMBL" id="CACVKT020002785">
    <property type="protein sequence ID" value="CAC5379977.1"/>
    <property type="molecule type" value="Genomic_DNA"/>
</dbReference>